<gene>
    <name evidence="6" type="primary">rsmI</name>
    <name evidence="9" type="ORF">BTO11_00780</name>
</gene>
<dbReference type="NCBIfam" id="TIGR00096">
    <property type="entry name" value="16S rRNA (cytidine(1402)-2'-O)-methyltransferase"/>
    <property type="match status" value="1"/>
</dbReference>
<dbReference type="InterPro" id="IPR014777">
    <property type="entry name" value="4pyrrole_Mease_sub1"/>
</dbReference>
<dbReference type="GO" id="GO:0070677">
    <property type="term" value="F:rRNA (cytosine-2'-O-)-methyltransferase activity"/>
    <property type="evidence" value="ECO:0007669"/>
    <property type="project" value="UniProtKB-UniRule"/>
</dbReference>
<keyword evidence="3 6" id="KW-0489">Methyltransferase</keyword>
<evidence type="ECO:0000259" key="8">
    <source>
        <dbReference type="Pfam" id="PF23016"/>
    </source>
</evidence>
<dbReference type="AlphaFoldDB" id="A0A2S7UQX4"/>
<dbReference type="GO" id="GO:0005737">
    <property type="term" value="C:cytoplasm"/>
    <property type="evidence" value="ECO:0007669"/>
    <property type="project" value="UniProtKB-SubCell"/>
</dbReference>
<dbReference type="InterPro" id="IPR000878">
    <property type="entry name" value="4pyrrol_Mease"/>
</dbReference>
<dbReference type="FunFam" id="3.30.950.10:FF:000002">
    <property type="entry name" value="Ribosomal RNA small subunit methyltransferase I"/>
    <property type="match status" value="1"/>
</dbReference>
<evidence type="ECO:0000256" key="2">
    <source>
        <dbReference type="ARBA" id="ARBA00022552"/>
    </source>
</evidence>
<dbReference type="PROSITE" id="PS01296">
    <property type="entry name" value="RSMI"/>
    <property type="match status" value="1"/>
</dbReference>
<dbReference type="PIRSF" id="PIRSF005917">
    <property type="entry name" value="MTase_YraL"/>
    <property type="match status" value="1"/>
</dbReference>
<dbReference type="EMBL" id="MSCH01000003">
    <property type="protein sequence ID" value="PQJ52333.1"/>
    <property type="molecule type" value="Genomic_DNA"/>
</dbReference>
<dbReference type="InterPro" id="IPR018063">
    <property type="entry name" value="SAM_MeTrfase_RsmI_CS"/>
</dbReference>
<accession>A0A2S7UQX4</accession>
<dbReference type="Pfam" id="PF23016">
    <property type="entry name" value="RsmI_C"/>
    <property type="match status" value="1"/>
</dbReference>
<feature type="domain" description="RsmI HTH" evidence="8">
    <location>
        <begin position="233"/>
        <end position="276"/>
    </location>
</feature>
<dbReference type="EC" id="2.1.1.198" evidence="6"/>
<keyword evidence="4 6" id="KW-0808">Transferase</keyword>
<comment type="caution">
    <text evidence="9">The sequence shown here is derived from an EMBL/GenBank/DDBJ whole genome shotgun (WGS) entry which is preliminary data.</text>
</comment>
<evidence type="ECO:0000256" key="3">
    <source>
        <dbReference type="ARBA" id="ARBA00022603"/>
    </source>
</evidence>
<evidence type="ECO:0000256" key="4">
    <source>
        <dbReference type="ARBA" id="ARBA00022679"/>
    </source>
</evidence>
<comment type="subcellular location">
    <subcellularLocation>
        <location evidence="6">Cytoplasm</location>
    </subcellularLocation>
</comment>
<dbReference type="FunFam" id="3.40.1010.10:FF:000002">
    <property type="entry name" value="Ribosomal RNA small subunit methyltransferase I"/>
    <property type="match status" value="1"/>
</dbReference>
<comment type="similarity">
    <text evidence="6">Belongs to the methyltransferase superfamily. RsmI family.</text>
</comment>
<name>A0A2S7UQX4_9GAMM</name>
<dbReference type="Gene3D" id="3.30.950.10">
    <property type="entry name" value="Methyltransferase, Cobalt-precorrin-4 Transmethylase, Domain 2"/>
    <property type="match status" value="1"/>
</dbReference>
<dbReference type="CDD" id="cd11648">
    <property type="entry name" value="RsmI"/>
    <property type="match status" value="1"/>
</dbReference>
<dbReference type="InterPro" id="IPR014776">
    <property type="entry name" value="4pyrrole_Mease_sub2"/>
</dbReference>
<dbReference type="Pfam" id="PF00590">
    <property type="entry name" value="TP_methylase"/>
    <property type="match status" value="1"/>
</dbReference>
<keyword evidence="5 6" id="KW-0949">S-adenosyl-L-methionine</keyword>
<organism evidence="9 10">
    <name type="scientific">Psychrosphaera saromensis</name>
    <dbReference type="NCBI Taxonomy" id="716813"/>
    <lineage>
        <taxon>Bacteria</taxon>
        <taxon>Pseudomonadati</taxon>
        <taxon>Pseudomonadota</taxon>
        <taxon>Gammaproteobacteria</taxon>
        <taxon>Alteromonadales</taxon>
        <taxon>Pseudoalteromonadaceae</taxon>
        <taxon>Psychrosphaera</taxon>
    </lineage>
</organism>
<feature type="domain" description="Tetrapyrrole methylase" evidence="7">
    <location>
        <begin position="6"/>
        <end position="205"/>
    </location>
</feature>
<comment type="catalytic activity">
    <reaction evidence="6">
        <text>cytidine(1402) in 16S rRNA + S-adenosyl-L-methionine = 2'-O-methylcytidine(1402) in 16S rRNA + S-adenosyl-L-homocysteine + H(+)</text>
        <dbReference type="Rhea" id="RHEA:42924"/>
        <dbReference type="Rhea" id="RHEA-COMP:10285"/>
        <dbReference type="Rhea" id="RHEA-COMP:10286"/>
        <dbReference type="ChEBI" id="CHEBI:15378"/>
        <dbReference type="ChEBI" id="CHEBI:57856"/>
        <dbReference type="ChEBI" id="CHEBI:59789"/>
        <dbReference type="ChEBI" id="CHEBI:74495"/>
        <dbReference type="ChEBI" id="CHEBI:82748"/>
        <dbReference type="EC" id="2.1.1.198"/>
    </reaction>
</comment>
<protein>
    <recommendedName>
        <fullName evidence="6">Ribosomal RNA small subunit methyltransferase I</fullName>
        <ecNumber evidence="6">2.1.1.198</ecNumber>
    </recommendedName>
    <alternativeName>
        <fullName evidence="6">16S rRNA 2'-O-ribose C1402 methyltransferase</fullName>
    </alternativeName>
    <alternativeName>
        <fullName evidence="6">rRNA (cytidine-2'-O-)-methyltransferase RsmI</fullName>
    </alternativeName>
</protein>
<dbReference type="InterPro" id="IPR008189">
    <property type="entry name" value="rRNA_ssu_MeTfrase_I"/>
</dbReference>
<evidence type="ECO:0000256" key="5">
    <source>
        <dbReference type="ARBA" id="ARBA00022691"/>
    </source>
</evidence>
<dbReference type="PANTHER" id="PTHR46111">
    <property type="entry name" value="RIBOSOMAL RNA SMALL SUBUNIT METHYLTRANSFERASE I"/>
    <property type="match status" value="1"/>
</dbReference>
<evidence type="ECO:0000256" key="1">
    <source>
        <dbReference type="ARBA" id="ARBA00022490"/>
    </source>
</evidence>
<sequence length="281" mass="31292">MIDAGTLYIVATPIGNLSDITQRALDILHSVDLIAAEDTRHSGRLLSHFGIKTKMFALHDHNEKQKAQYLIDLINEGKNIALISDAGTPLISDPGYNLVNIARDQDVTIHPIPGPSAVITALSAAGLPTDKFLFAGFLPVKQQARIAEIEKYKNADFTTVFYESPRRIIDTLEYIKQTLGEDKEVVLAKELTKHFESFVKGNAQKVIDWFAEDKDRQQGEMVLMLAPNKTEQALSPEAEQLMKLLMAELPTKKAAAITAQVHDLKKNDLYKLALTWQEEGE</sequence>
<evidence type="ECO:0000256" key="6">
    <source>
        <dbReference type="HAMAP-Rule" id="MF_01877"/>
    </source>
</evidence>
<dbReference type="Gene3D" id="3.40.1010.10">
    <property type="entry name" value="Cobalt-precorrin-4 Transmethylase, Domain 1"/>
    <property type="match status" value="1"/>
</dbReference>
<dbReference type="HAMAP" id="MF_01877">
    <property type="entry name" value="16SrRNA_methyltr_I"/>
    <property type="match status" value="1"/>
</dbReference>
<evidence type="ECO:0000259" key="7">
    <source>
        <dbReference type="Pfam" id="PF00590"/>
    </source>
</evidence>
<dbReference type="InterPro" id="IPR053910">
    <property type="entry name" value="RsmI_HTH"/>
</dbReference>
<dbReference type="RefSeq" id="WP_105050791.1">
    <property type="nucleotide sequence ID" value="NZ_BMYG01000005.1"/>
</dbReference>
<dbReference type="InterPro" id="IPR035996">
    <property type="entry name" value="4pyrrol_Methylase_sf"/>
</dbReference>
<proteinExistence type="inferred from homology"/>
<evidence type="ECO:0000313" key="10">
    <source>
        <dbReference type="Proteomes" id="UP000239007"/>
    </source>
</evidence>
<keyword evidence="1 6" id="KW-0963">Cytoplasm</keyword>
<comment type="function">
    <text evidence="6">Catalyzes the 2'-O-methylation of the ribose of cytidine 1402 (C1402) in 16S rRNA.</text>
</comment>
<keyword evidence="2 6" id="KW-0698">rRNA processing</keyword>
<reference evidence="9 10" key="1">
    <citation type="submission" date="2016-12" db="EMBL/GenBank/DDBJ databases">
        <title>Diversity of luminous bacteria.</title>
        <authorList>
            <person name="Yoshizawa S."/>
            <person name="Kogure K."/>
        </authorList>
    </citation>
    <scope>NUCLEOTIDE SEQUENCE [LARGE SCALE GENOMIC DNA]</scope>
    <source>
        <strain evidence="9 10">SA4-48</strain>
    </source>
</reference>
<keyword evidence="10" id="KW-1185">Reference proteome</keyword>
<evidence type="ECO:0000313" key="9">
    <source>
        <dbReference type="EMBL" id="PQJ52333.1"/>
    </source>
</evidence>
<dbReference type="PANTHER" id="PTHR46111:SF1">
    <property type="entry name" value="RIBOSOMAL RNA SMALL SUBUNIT METHYLTRANSFERASE I"/>
    <property type="match status" value="1"/>
</dbReference>
<dbReference type="OrthoDB" id="9809084at2"/>
<dbReference type="SUPFAM" id="SSF53790">
    <property type="entry name" value="Tetrapyrrole methylase"/>
    <property type="match status" value="1"/>
</dbReference>
<dbReference type="Proteomes" id="UP000239007">
    <property type="component" value="Unassembled WGS sequence"/>
</dbReference>